<organism evidence="7">
    <name type="scientific">Jonesiaceae bacterium BS-20</name>
    <dbReference type="NCBI Taxonomy" id="3120821"/>
    <lineage>
        <taxon>Bacteria</taxon>
        <taxon>Bacillati</taxon>
        <taxon>Actinomycetota</taxon>
        <taxon>Actinomycetes</taxon>
        <taxon>Micrococcales</taxon>
        <taxon>Jonesiaceae</taxon>
    </lineage>
</organism>
<dbReference type="EMBL" id="CP146203">
    <property type="protein sequence ID" value="XBH21236.1"/>
    <property type="molecule type" value="Genomic_DNA"/>
</dbReference>
<dbReference type="GO" id="GO:0004252">
    <property type="term" value="F:serine-type endopeptidase activity"/>
    <property type="evidence" value="ECO:0007669"/>
    <property type="project" value="UniProtKB-UniRule"/>
</dbReference>
<dbReference type="GO" id="GO:0009003">
    <property type="term" value="F:signal peptidase activity"/>
    <property type="evidence" value="ECO:0007669"/>
    <property type="project" value="UniProtKB-EC"/>
</dbReference>
<keyword evidence="3 6" id="KW-1133">Transmembrane helix</keyword>
<dbReference type="InterPro" id="IPR036286">
    <property type="entry name" value="LexA/Signal_pep-like_sf"/>
</dbReference>
<protein>
    <recommendedName>
        <fullName evidence="5">Signal peptidase I</fullName>
        <ecNumber evidence="5">3.4.21.89</ecNumber>
    </recommendedName>
</protein>
<evidence type="ECO:0000256" key="3">
    <source>
        <dbReference type="ARBA" id="ARBA00022989"/>
    </source>
</evidence>
<keyword evidence="7" id="KW-0378">Hydrolase</keyword>
<keyword evidence="2 6" id="KW-0812">Transmembrane</keyword>
<accession>A0AAU7DUW8</accession>
<name>A0AAU7DUW8_9MICO</name>
<sequence>MNKSDFIETFGKALMYLVLGILLLFVVLTVVFPKAMGATTYTVLTGSMRPDLEPGHLIGVKPTPVAELKIGDVITYQLESGKPATVTHRIVGKSQSSGGQITFTTQGDANNVVDKLPVQEVQIQGKLVYAIPYIGRITNLLTPQTKAAVTTVLGIGVIGYGVSLFLPKRPSRGRRAASGVGMVLIAGALVMGPNLAPVQATTARELPGLEVSQDGVRWDGAVAVDIFPDAGLIVPGQTLSAAIWIRNASQQPISASVTGTWADERSGGLDDEGDSLRDYLDLSYGPHGASSWEITELAPQAVQETTVQMTFSNQATGYQNSSASLSLVVTAQELLTPEPDKADGGSTDLAKTGSGLGLSAVWIAALTLLLGASVRFFVTKASRNWSLAAREQDLS</sequence>
<dbReference type="PANTHER" id="PTHR10806">
    <property type="entry name" value="SIGNAL PEPTIDASE COMPLEX CATALYTIC SUBUNIT SEC11"/>
    <property type="match status" value="1"/>
</dbReference>
<evidence type="ECO:0000256" key="1">
    <source>
        <dbReference type="ARBA" id="ARBA00004370"/>
    </source>
</evidence>
<evidence type="ECO:0000256" key="5">
    <source>
        <dbReference type="NCBIfam" id="TIGR02228"/>
    </source>
</evidence>
<feature type="transmembrane region" description="Helical" evidence="6">
    <location>
        <begin position="178"/>
        <end position="196"/>
    </location>
</feature>
<dbReference type="InterPro" id="IPR019533">
    <property type="entry name" value="Peptidase_S26"/>
</dbReference>
<dbReference type="AlphaFoldDB" id="A0AAU7DUW8"/>
<keyword evidence="4 6" id="KW-0472">Membrane</keyword>
<evidence type="ECO:0000256" key="4">
    <source>
        <dbReference type="ARBA" id="ARBA00023136"/>
    </source>
</evidence>
<dbReference type="SUPFAM" id="SSF51306">
    <property type="entry name" value="LexA/Signal peptidase"/>
    <property type="match status" value="1"/>
</dbReference>
<feature type="transmembrane region" description="Helical" evidence="6">
    <location>
        <begin position="147"/>
        <end position="166"/>
    </location>
</feature>
<proteinExistence type="predicted"/>
<gene>
    <name evidence="7" type="ORF">V5R04_13610</name>
</gene>
<dbReference type="PANTHER" id="PTHR10806:SF6">
    <property type="entry name" value="SIGNAL PEPTIDASE COMPLEX CATALYTIC SUBUNIT SEC11"/>
    <property type="match status" value="1"/>
</dbReference>
<dbReference type="InterPro" id="IPR001733">
    <property type="entry name" value="Peptidase_S26B"/>
</dbReference>
<feature type="transmembrane region" description="Helical" evidence="6">
    <location>
        <begin position="356"/>
        <end position="378"/>
    </location>
</feature>
<reference evidence="7" key="1">
    <citation type="submission" date="2024-02" db="EMBL/GenBank/DDBJ databases">
        <title>Tomenella chthoni gen. nov. sp. nov., a member of the family Jonesiaceae isolated from bat guano.</title>
        <authorList>
            <person name="Miller S.L."/>
            <person name="King J."/>
            <person name="Sankaranarayanan K."/>
            <person name="Lawson P.A."/>
        </authorList>
    </citation>
    <scope>NUCLEOTIDE SEQUENCE</scope>
    <source>
        <strain evidence="7">BS-20</strain>
    </source>
</reference>
<evidence type="ECO:0000256" key="6">
    <source>
        <dbReference type="SAM" id="Phobius"/>
    </source>
</evidence>
<dbReference type="EC" id="3.4.21.89" evidence="5"/>
<comment type="subcellular location">
    <subcellularLocation>
        <location evidence="1">Membrane</location>
    </subcellularLocation>
</comment>
<evidence type="ECO:0000256" key="2">
    <source>
        <dbReference type="ARBA" id="ARBA00022692"/>
    </source>
</evidence>
<dbReference type="GO" id="GO:0006465">
    <property type="term" value="P:signal peptide processing"/>
    <property type="evidence" value="ECO:0007669"/>
    <property type="project" value="UniProtKB-UniRule"/>
</dbReference>
<dbReference type="GO" id="GO:0016020">
    <property type="term" value="C:membrane"/>
    <property type="evidence" value="ECO:0007669"/>
    <property type="project" value="UniProtKB-SubCell"/>
</dbReference>
<dbReference type="CDD" id="cd06530">
    <property type="entry name" value="S26_SPase_I"/>
    <property type="match status" value="1"/>
</dbReference>
<evidence type="ECO:0000313" key="7">
    <source>
        <dbReference type="EMBL" id="XBH21236.1"/>
    </source>
</evidence>
<dbReference type="NCBIfam" id="TIGR02228">
    <property type="entry name" value="sigpep_I_arch"/>
    <property type="match status" value="1"/>
</dbReference>